<protein>
    <recommendedName>
        <fullName evidence="3">histidine kinase</fullName>
        <ecNumber evidence="3">2.7.13.3</ecNumber>
    </recommendedName>
</protein>
<dbReference type="SUPFAM" id="SSF55874">
    <property type="entry name" value="ATPase domain of HSP90 chaperone/DNA topoisomerase II/histidine kinase"/>
    <property type="match status" value="1"/>
</dbReference>
<dbReference type="PANTHER" id="PTHR45453">
    <property type="entry name" value="PHOSPHATE REGULON SENSOR PROTEIN PHOR"/>
    <property type="match status" value="1"/>
</dbReference>
<keyword evidence="4" id="KW-0597">Phosphoprotein</keyword>
<dbReference type="SUPFAM" id="SSF47384">
    <property type="entry name" value="Homodimeric domain of signal transducing histidine kinase"/>
    <property type="match status" value="1"/>
</dbReference>
<dbReference type="AlphaFoldDB" id="A0A6H0UDB8"/>
<keyword evidence="5" id="KW-0808">Transferase</keyword>
<name>A0A6H0UDB8_9LACT</name>
<dbReference type="InterPro" id="IPR036890">
    <property type="entry name" value="HATPase_C_sf"/>
</dbReference>
<evidence type="ECO:0000256" key="7">
    <source>
        <dbReference type="ARBA" id="ARBA00023012"/>
    </source>
</evidence>
<keyword evidence="6 10" id="KW-0418">Kinase</keyword>
<gene>
    <name evidence="10" type="ORF">GU336_05055</name>
</gene>
<dbReference type="Proteomes" id="UP000501945">
    <property type="component" value="Chromosome"/>
</dbReference>
<dbReference type="PRINTS" id="PR00344">
    <property type="entry name" value="BCTRLSENSOR"/>
</dbReference>
<dbReference type="Pfam" id="PF02518">
    <property type="entry name" value="HATPase_c"/>
    <property type="match status" value="1"/>
</dbReference>
<keyword evidence="8" id="KW-1133">Transmembrane helix</keyword>
<evidence type="ECO:0000256" key="2">
    <source>
        <dbReference type="ARBA" id="ARBA00004370"/>
    </source>
</evidence>
<evidence type="ECO:0000313" key="10">
    <source>
        <dbReference type="EMBL" id="QIW53558.1"/>
    </source>
</evidence>
<dbReference type="InterPro" id="IPR036097">
    <property type="entry name" value="HisK_dim/P_sf"/>
</dbReference>
<dbReference type="InterPro" id="IPR004358">
    <property type="entry name" value="Sig_transdc_His_kin-like_C"/>
</dbReference>
<keyword evidence="8" id="KW-0472">Membrane</keyword>
<reference evidence="10 11" key="1">
    <citation type="submission" date="2019-12" db="EMBL/GenBank/DDBJ databases">
        <title>Whole genome sequences of Lactococcus raffinolactis strains isolated from sewage.</title>
        <authorList>
            <person name="Ybazeta G."/>
            <person name="Ross M."/>
            <person name="Brabant-Kirwan D."/>
            <person name="Saleh M."/>
            <person name="Dillon J.A."/>
            <person name="Splinter K."/>
            <person name="Nokhbeh R."/>
        </authorList>
    </citation>
    <scope>NUCLEOTIDE SEQUENCE [LARGE SCALE GENOMIC DNA]</scope>
    <source>
        <strain evidence="10 11">Lr_19_5</strain>
    </source>
</reference>
<evidence type="ECO:0000256" key="5">
    <source>
        <dbReference type="ARBA" id="ARBA00022679"/>
    </source>
</evidence>
<feature type="transmembrane region" description="Helical" evidence="8">
    <location>
        <begin position="197"/>
        <end position="217"/>
    </location>
</feature>
<evidence type="ECO:0000256" key="6">
    <source>
        <dbReference type="ARBA" id="ARBA00022777"/>
    </source>
</evidence>
<comment type="subcellular location">
    <subcellularLocation>
        <location evidence="2">Membrane</location>
    </subcellularLocation>
</comment>
<evidence type="ECO:0000256" key="3">
    <source>
        <dbReference type="ARBA" id="ARBA00012438"/>
    </source>
</evidence>
<dbReference type="FunFam" id="3.30.565.10:FF:000006">
    <property type="entry name" value="Sensor histidine kinase WalK"/>
    <property type="match status" value="1"/>
</dbReference>
<organism evidence="10 11">
    <name type="scientific">Pseudolactococcus raffinolactis</name>
    <dbReference type="NCBI Taxonomy" id="1366"/>
    <lineage>
        <taxon>Bacteria</taxon>
        <taxon>Bacillati</taxon>
        <taxon>Bacillota</taxon>
        <taxon>Bacilli</taxon>
        <taxon>Lactobacillales</taxon>
        <taxon>Streptococcaceae</taxon>
        <taxon>Pseudolactococcus</taxon>
    </lineage>
</organism>
<dbReference type="SMART" id="SM00388">
    <property type="entry name" value="HisKA"/>
    <property type="match status" value="1"/>
</dbReference>
<dbReference type="Pfam" id="PF00512">
    <property type="entry name" value="HisKA"/>
    <property type="match status" value="1"/>
</dbReference>
<dbReference type="GO" id="GO:0005886">
    <property type="term" value="C:plasma membrane"/>
    <property type="evidence" value="ECO:0007669"/>
    <property type="project" value="TreeGrafter"/>
</dbReference>
<dbReference type="InterPro" id="IPR003661">
    <property type="entry name" value="HisK_dim/P_dom"/>
</dbReference>
<evidence type="ECO:0000256" key="1">
    <source>
        <dbReference type="ARBA" id="ARBA00000085"/>
    </source>
</evidence>
<keyword evidence="7" id="KW-0902">Two-component regulatory system</keyword>
<dbReference type="SMART" id="SM00387">
    <property type="entry name" value="HATPase_c"/>
    <property type="match status" value="1"/>
</dbReference>
<dbReference type="GO" id="GO:0004721">
    <property type="term" value="F:phosphoprotein phosphatase activity"/>
    <property type="evidence" value="ECO:0007669"/>
    <property type="project" value="TreeGrafter"/>
</dbReference>
<dbReference type="InterPro" id="IPR005467">
    <property type="entry name" value="His_kinase_dom"/>
</dbReference>
<proteinExistence type="predicted"/>
<dbReference type="GO" id="GO:0016036">
    <property type="term" value="P:cellular response to phosphate starvation"/>
    <property type="evidence" value="ECO:0007669"/>
    <property type="project" value="TreeGrafter"/>
</dbReference>
<dbReference type="Gene3D" id="1.10.287.130">
    <property type="match status" value="1"/>
</dbReference>
<dbReference type="RefSeq" id="WP_167838610.1">
    <property type="nucleotide sequence ID" value="NZ_CP047616.1"/>
</dbReference>
<evidence type="ECO:0000256" key="4">
    <source>
        <dbReference type="ARBA" id="ARBA00022553"/>
    </source>
</evidence>
<dbReference type="CDD" id="cd00075">
    <property type="entry name" value="HATPase"/>
    <property type="match status" value="1"/>
</dbReference>
<evidence type="ECO:0000313" key="11">
    <source>
        <dbReference type="Proteomes" id="UP000501945"/>
    </source>
</evidence>
<dbReference type="CDD" id="cd00082">
    <property type="entry name" value="HisKA"/>
    <property type="match status" value="1"/>
</dbReference>
<dbReference type="Gene3D" id="3.30.565.10">
    <property type="entry name" value="Histidine kinase-like ATPase, C-terminal domain"/>
    <property type="match status" value="1"/>
</dbReference>
<dbReference type="GO" id="GO:0000155">
    <property type="term" value="F:phosphorelay sensor kinase activity"/>
    <property type="evidence" value="ECO:0007669"/>
    <property type="project" value="InterPro"/>
</dbReference>
<dbReference type="InterPro" id="IPR003594">
    <property type="entry name" value="HATPase_dom"/>
</dbReference>
<evidence type="ECO:0000259" key="9">
    <source>
        <dbReference type="PROSITE" id="PS50109"/>
    </source>
</evidence>
<dbReference type="EC" id="2.7.13.3" evidence="3"/>
<dbReference type="InterPro" id="IPR050351">
    <property type="entry name" value="BphY/WalK/GraS-like"/>
</dbReference>
<comment type="catalytic activity">
    <reaction evidence="1">
        <text>ATP + protein L-histidine = ADP + protein N-phospho-L-histidine.</text>
        <dbReference type="EC" id="2.7.13.3"/>
    </reaction>
</comment>
<keyword evidence="8" id="KW-0812">Transmembrane</keyword>
<dbReference type="PANTHER" id="PTHR45453:SF1">
    <property type="entry name" value="PHOSPHATE REGULON SENSOR PROTEIN PHOR"/>
    <property type="match status" value="1"/>
</dbReference>
<evidence type="ECO:0000256" key="8">
    <source>
        <dbReference type="SAM" id="Phobius"/>
    </source>
</evidence>
<dbReference type="EMBL" id="CP047616">
    <property type="protein sequence ID" value="QIW53558.1"/>
    <property type="molecule type" value="Genomic_DNA"/>
</dbReference>
<accession>A0A6H0UDB8</accession>
<feature type="transmembrane region" description="Helical" evidence="8">
    <location>
        <begin position="21"/>
        <end position="40"/>
    </location>
</feature>
<sequence length="451" mass="50505">MKKIIKKIASRDLFRFDVKHFLHFFVVFTVIFVALSVIILQTMTSGIYKSTDESIEKLVKNPLLLTNLALHGNISTTIFSDGSVVNQGNASDSSSVNSQISIFSPNQTVILYDKKGQILNADTNLGTATIADSLKFNKSDVGKISTITIKTASGESLLYRTKTFKVSFDKNITTNIAYIQLFVNVDQLSDSLSRSQFIILTTMVSFWLISLVASIYLSRWSQKPVLAAYEKEKNFVENASHELRTPLAILQNRLELLFQKPTATIIDQSENISQSLAEVRNMRMLTSNLLNLAKRDGGLKVELTSVDQTYFEKIFENYKLLAENSGREFTSSVNFKDRVKLDESLIKQVLTILFDNAVKYSDTGSCIDIKVEKTGQSLVITTSDNGYGISNDDKKKIFDRFYRVDKARTRQKGGFGLGLSLAKQIIDACGGRIDVQDNHPQGTKFIIKLRA</sequence>
<feature type="domain" description="Histidine kinase" evidence="9">
    <location>
        <begin position="238"/>
        <end position="451"/>
    </location>
</feature>
<dbReference type="PROSITE" id="PS50109">
    <property type="entry name" value="HIS_KIN"/>
    <property type="match status" value="1"/>
</dbReference>